<dbReference type="AlphaFoldDB" id="A0A4U5N220"/>
<dbReference type="EMBL" id="AZBU02000005">
    <property type="protein sequence ID" value="TKR76318.1"/>
    <property type="molecule type" value="Genomic_DNA"/>
</dbReference>
<comment type="caution">
    <text evidence="1">The sequence shown here is derived from an EMBL/GenBank/DDBJ whole genome shotgun (WGS) entry which is preliminary data.</text>
</comment>
<protein>
    <submittedName>
        <fullName evidence="1">Uncharacterized protein</fullName>
    </submittedName>
</protein>
<evidence type="ECO:0000313" key="2">
    <source>
        <dbReference type="Proteomes" id="UP000298663"/>
    </source>
</evidence>
<name>A0A4U5N220_STECR</name>
<proteinExistence type="predicted"/>
<gene>
    <name evidence="1" type="ORF">L596_017473</name>
</gene>
<organism evidence="1 2">
    <name type="scientific">Steinernema carpocapsae</name>
    <name type="common">Entomopathogenic nematode</name>
    <dbReference type="NCBI Taxonomy" id="34508"/>
    <lineage>
        <taxon>Eukaryota</taxon>
        <taxon>Metazoa</taxon>
        <taxon>Ecdysozoa</taxon>
        <taxon>Nematoda</taxon>
        <taxon>Chromadorea</taxon>
        <taxon>Rhabditida</taxon>
        <taxon>Tylenchina</taxon>
        <taxon>Panagrolaimomorpha</taxon>
        <taxon>Strongyloidoidea</taxon>
        <taxon>Steinernematidae</taxon>
        <taxon>Steinernema</taxon>
    </lineage>
</organism>
<sequence length="102" mass="11738">MCLCLNRPLKGRATASPRFPPPVSGRAAVVLARPPHHSNSAPTPLFRLQVYFHLSRHSYLWELDGFLEARESVRSCWVLSPRRRRAHIASCIRRESRFSFVV</sequence>
<reference evidence="1 2" key="1">
    <citation type="journal article" date="2015" name="Genome Biol.">
        <title>Comparative genomics of Steinernema reveals deeply conserved gene regulatory networks.</title>
        <authorList>
            <person name="Dillman A.R."/>
            <person name="Macchietto M."/>
            <person name="Porter C.F."/>
            <person name="Rogers A."/>
            <person name="Williams B."/>
            <person name="Antoshechkin I."/>
            <person name="Lee M.M."/>
            <person name="Goodwin Z."/>
            <person name="Lu X."/>
            <person name="Lewis E.E."/>
            <person name="Goodrich-Blair H."/>
            <person name="Stock S.P."/>
            <person name="Adams B.J."/>
            <person name="Sternberg P.W."/>
            <person name="Mortazavi A."/>
        </authorList>
    </citation>
    <scope>NUCLEOTIDE SEQUENCE [LARGE SCALE GENOMIC DNA]</scope>
    <source>
        <strain evidence="1 2">ALL</strain>
    </source>
</reference>
<reference evidence="1 2" key="2">
    <citation type="journal article" date="2019" name="G3 (Bethesda)">
        <title>Hybrid Assembly of the Genome of the Entomopathogenic Nematode Steinernema carpocapsae Identifies the X-Chromosome.</title>
        <authorList>
            <person name="Serra L."/>
            <person name="Macchietto M."/>
            <person name="Macias-Munoz A."/>
            <person name="McGill C.J."/>
            <person name="Rodriguez I.M."/>
            <person name="Rodriguez B."/>
            <person name="Murad R."/>
            <person name="Mortazavi A."/>
        </authorList>
    </citation>
    <scope>NUCLEOTIDE SEQUENCE [LARGE SCALE GENOMIC DNA]</scope>
    <source>
        <strain evidence="1 2">ALL</strain>
    </source>
</reference>
<dbReference type="Proteomes" id="UP000298663">
    <property type="component" value="Unassembled WGS sequence"/>
</dbReference>
<accession>A0A4U5N220</accession>
<keyword evidence="2" id="KW-1185">Reference proteome</keyword>
<evidence type="ECO:0000313" key="1">
    <source>
        <dbReference type="EMBL" id="TKR76318.1"/>
    </source>
</evidence>